<evidence type="ECO:0000313" key="13">
    <source>
        <dbReference type="Proteomes" id="UP000023152"/>
    </source>
</evidence>
<evidence type="ECO:0000256" key="3">
    <source>
        <dbReference type="ARBA" id="ARBA00022679"/>
    </source>
</evidence>
<dbReference type="InterPro" id="IPR008271">
    <property type="entry name" value="Ser/Thr_kinase_AS"/>
</dbReference>
<organism evidence="12 13">
    <name type="scientific">Reticulomyxa filosa</name>
    <dbReference type="NCBI Taxonomy" id="46433"/>
    <lineage>
        <taxon>Eukaryota</taxon>
        <taxon>Sar</taxon>
        <taxon>Rhizaria</taxon>
        <taxon>Retaria</taxon>
        <taxon>Foraminifera</taxon>
        <taxon>Monothalamids</taxon>
        <taxon>Reticulomyxidae</taxon>
        <taxon>Reticulomyxa</taxon>
    </lineage>
</organism>
<dbReference type="InterPro" id="IPR017441">
    <property type="entry name" value="Protein_kinase_ATP_BS"/>
</dbReference>
<keyword evidence="1" id="KW-0723">Serine/threonine-protein kinase</keyword>
<evidence type="ECO:0000256" key="2">
    <source>
        <dbReference type="ARBA" id="ARBA00022553"/>
    </source>
</evidence>
<feature type="compositionally biased region" description="Basic and acidic residues" evidence="8">
    <location>
        <begin position="1"/>
        <end position="19"/>
    </location>
</feature>
<dbReference type="EMBL" id="ASPP01014911">
    <property type="protein sequence ID" value="ETO18430.1"/>
    <property type="molecule type" value="Genomic_DNA"/>
</dbReference>
<evidence type="ECO:0000259" key="11">
    <source>
        <dbReference type="PROSITE" id="PS51285"/>
    </source>
</evidence>
<dbReference type="InterPro" id="IPR000719">
    <property type="entry name" value="Prot_kinase_dom"/>
</dbReference>
<keyword evidence="9" id="KW-0472">Membrane</keyword>
<dbReference type="Gene3D" id="1.10.510.10">
    <property type="entry name" value="Transferase(Phosphotransferase) domain 1"/>
    <property type="match status" value="1"/>
</dbReference>
<keyword evidence="9" id="KW-1133">Transmembrane helix</keyword>
<dbReference type="Proteomes" id="UP000023152">
    <property type="component" value="Unassembled WGS sequence"/>
</dbReference>
<name>X6MZF1_RETFI</name>
<dbReference type="SMART" id="SM00133">
    <property type="entry name" value="S_TK_X"/>
    <property type="match status" value="1"/>
</dbReference>
<dbReference type="PROSITE" id="PS50011">
    <property type="entry name" value="PROTEIN_KINASE_DOM"/>
    <property type="match status" value="1"/>
</dbReference>
<sequence length="548" mass="63854">MNLRNSEEEREERGRKIKDVNPIPPYDTSKKHNNKTKQLQSDAKVDFFCFNDFGKCKRRIDIKNLDSMTISTTSDEFAFHIPEEYDYRFKAEQKNEIVNVVKEAYTNIHNQSGEKLRVQSTDQYSLLPLVIQKGATTIVDREVRLRRYRELMDNVLEGNVEDEEDQQAFFSSAGAYDGDTNKRMSTSSQVSPSDFEFLKVIGRGSFGKVMLVRQKTTKQVFAMKILKKKAIIERNQVEHTKAEKSILLALQHPFCMTLHCAFQTDTKLYFVLDYFRGGELFFHLKKVRRFKENEARFFCAEVASALGHLHSLGIVYRDLKPENILLDHTGHICVTDFGLSKELGDDLHSYTFCGTPEYLGMPTFICLFVVYFKKVFALVFFVFHKIAFYTSFFFILDYFFLEKNLYNFQTGIPPFYSQNVNEMYRKIQSSPLMFPSNIFLTLPCKAIISEFLERNPKKRLGCGKDDVKEIMRHPFYQDLDWDLLYKKELEPPYNPQVKGGDTDTSMFDKQFTSEPTVDSYLSEPVIADSEDFKDFNYNGKPKPDEDAE</sequence>
<dbReference type="AlphaFoldDB" id="X6MZF1"/>
<feature type="region of interest" description="Disordered" evidence="8">
    <location>
        <begin position="1"/>
        <end position="37"/>
    </location>
</feature>
<proteinExistence type="predicted"/>
<keyword evidence="9" id="KW-0812">Transmembrane</keyword>
<dbReference type="InterPro" id="IPR000961">
    <property type="entry name" value="AGC-kinase_C"/>
</dbReference>
<gene>
    <name evidence="12" type="ORF">RFI_18831</name>
</gene>
<keyword evidence="2" id="KW-0597">Phosphoprotein</keyword>
<dbReference type="GO" id="GO:0005524">
    <property type="term" value="F:ATP binding"/>
    <property type="evidence" value="ECO:0007669"/>
    <property type="project" value="UniProtKB-UniRule"/>
</dbReference>
<evidence type="ECO:0000256" key="6">
    <source>
        <dbReference type="ARBA" id="ARBA00022840"/>
    </source>
</evidence>
<evidence type="ECO:0000256" key="5">
    <source>
        <dbReference type="ARBA" id="ARBA00022777"/>
    </source>
</evidence>
<evidence type="ECO:0000256" key="4">
    <source>
        <dbReference type="ARBA" id="ARBA00022741"/>
    </source>
</evidence>
<dbReference type="PANTHER" id="PTHR24351">
    <property type="entry name" value="RIBOSOMAL PROTEIN S6 KINASE"/>
    <property type="match status" value="1"/>
</dbReference>
<evidence type="ECO:0000256" key="9">
    <source>
        <dbReference type="SAM" id="Phobius"/>
    </source>
</evidence>
<keyword evidence="3" id="KW-0808">Transferase</keyword>
<dbReference type="Pfam" id="PF00069">
    <property type="entry name" value="Pkinase"/>
    <property type="match status" value="1"/>
</dbReference>
<comment type="caution">
    <text evidence="12">The sequence shown here is derived from an EMBL/GenBank/DDBJ whole genome shotgun (WGS) entry which is preliminary data.</text>
</comment>
<protein>
    <submittedName>
        <fullName evidence="12">Uncharacterized protein</fullName>
    </submittedName>
</protein>
<dbReference type="OMA" id="HIANEYD"/>
<keyword evidence="4 7" id="KW-0547">Nucleotide-binding</keyword>
<keyword evidence="5" id="KW-0418">Kinase</keyword>
<feature type="domain" description="Protein kinase" evidence="10">
    <location>
        <begin position="195"/>
        <end position="476"/>
    </location>
</feature>
<dbReference type="GO" id="GO:0004674">
    <property type="term" value="F:protein serine/threonine kinase activity"/>
    <property type="evidence" value="ECO:0007669"/>
    <property type="project" value="UniProtKB-KW"/>
</dbReference>
<feature type="binding site" evidence="7">
    <location>
        <position position="224"/>
    </location>
    <ligand>
        <name>ATP</name>
        <dbReference type="ChEBI" id="CHEBI:30616"/>
    </ligand>
</feature>
<evidence type="ECO:0000256" key="1">
    <source>
        <dbReference type="ARBA" id="ARBA00022527"/>
    </source>
</evidence>
<accession>X6MZF1</accession>
<keyword evidence="13" id="KW-1185">Reference proteome</keyword>
<feature type="transmembrane region" description="Helical" evidence="9">
    <location>
        <begin position="375"/>
        <end position="400"/>
    </location>
</feature>
<evidence type="ECO:0000256" key="8">
    <source>
        <dbReference type="SAM" id="MobiDB-lite"/>
    </source>
</evidence>
<dbReference type="FunFam" id="3.30.200.20:FF:000537">
    <property type="entry name" value="Non-specific serine/threonine protein kinase"/>
    <property type="match status" value="1"/>
</dbReference>
<dbReference type="FunFam" id="1.10.510.10:FF:000551">
    <property type="entry name" value="Non-specific serine/threonine protein kinase"/>
    <property type="match status" value="1"/>
</dbReference>
<dbReference type="OrthoDB" id="283727at2759"/>
<dbReference type="SUPFAM" id="SSF56112">
    <property type="entry name" value="Protein kinase-like (PK-like)"/>
    <property type="match status" value="1"/>
</dbReference>
<feature type="domain" description="AGC-kinase C-terminal" evidence="11">
    <location>
        <begin position="477"/>
        <end position="547"/>
    </location>
</feature>
<dbReference type="Gene3D" id="3.30.200.20">
    <property type="entry name" value="Phosphorylase Kinase, domain 1"/>
    <property type="match status" value="1"/>
</dbReference>
<dbReference type="PROSITE" id="PS00108">
    <property type="entry name" value="PROTEIN_KINASE_ST"/>
    <property type="match status" value="1"/>
</dbReference>
<dbReference type="PROSITE" id="PS00107">
    <property type="entry name" value="PROTEIN_KINASE_ATP"/>
    <property type="match status" value="1"/>
</dbReference>
<reference evidence="12 13" key="1">
    <citation type="journal article" date="2013" name="Curr. Biol.">
        <title>The Genome of the Foraminiferan Reticulomyxa filosa.</title>
        <authorList>
            <person name="Glockner G."/>
            <person name="Hulsmann N."/>
            <person name="Schleicher M."/>
            <person name="Noegel A.A."/>
            <person name="Eichinger L."/>
            <person name="Gallinger C."/>
            <person name="Pawlowski J."/>
            <person name="Sierra R."/>
            <person name="Euteneuer U."/>
            <person name="Pillet L."/>
            <person name="Moustafa A."/>
            <person name="Platzer M."/>
            <person name="Groth M."/>
            <person name="Szafranski K."/>
            <person name="Schliwa M."/>
        </authorList>
    </citation>
    <scope>NUCLEOTIDE SEQUENCE [LARGE SCALE GENOMIC DNA]</scope>
</reference>
<dbReference type="InterPro" id="IPR011009">
    <property type="entry name" value="Kinase-like_dom_sf"/>
</dbReference>
<dbReference type="SMART" id="SM00220">
    <property type="entry name" value="S_TKc"/>
    <property type="match status" value="1"/>
</dbReference>
<dbReference type="PROSITE" id="PS51285">
    <property type="entry name" value="AGC_KINASE_CTER"/>
    <property type="match status" value="1"/>
</dbReference>
<evidence type="ECO:0000259" key="10">
    <source>
        <dbReference type="PROSITE" id="PS50011"/>
    </source>
</evidence>
<keyword evidence="6 7" id="KW-0067">ATP-binding</keyword>
<evidence type="ECO:0000256" key="7">
    <source>
        <dbReference type="PROSITE-ProRule" id="PRU10141"/>
    </source>
</evidence>
<evidence type="ECO:0000313" key="12">
    <source>
        <dbReference type="EMBL" id="ETO18430.1"/>
    </source>
</evidence>